<keyword evidence="9" id="KW-0175">Coiled coil</keyword>
<dbReference type="CDD" id="cd16917">
    <property type="entry name" value="HATPase_UhpB-NarQ-NarX-like"/>
    <property type="match status" value="1"/>
</dbReference>
<evidence type="ECO:0000256" key="6">
    <source>
        <dbReference type="ARBA" id="ARBA00022777"/>
    </source>
</evidence>
<feature type="compositionally biased region" description="Gly residues" evidence="10">
    <location>
        <begin position="365"/>
        <end position="395"/>
    </location>
</feature>
<protein>
    <recommendedName>
        <fullName evidence="2">histidine kinase</fullName>
        <ecNumber evidence="2">2.7.13.3</ecNumber>
    </recommendedName>
</protein>
<dbReference type="GO" id="GO:0000155">
    <property type="term" value="F:phosphorelay sensor kinase activity"/>
    <property type="evidence" value="ECO:0007669"/>
    <property type="project" value="InterPro"/>
</dbReference>
<dbReference type="AlphaFoldDB" id="D3FEM5"/>
<feature type="region of interest" description="Disordered" evidence="10">
    <location>
        <begin position="329"/>
        <end position="395"/>
    </location>
</feature>
<keyword evidence="11" id="KW-0472">Membrane</keyword>
<evidence type="ECO:0000256" key="4">
    <source>
        <dbReference type="ARBA" id="ARBA00022679"/>
    </source>
</evidence>
<evidence type="ECO:0000256" key="9">
    <source>
        <dbReference type="SAM" id="Coils"/>
    </source>
</evidence>
<dbReference type="InterPro" id="IPR055558">
    <property type="entry name" value="DUF7134"/>
</dbReference>
<feature type="compositionally biased region" description="Gly residues" evidence="10">
    <location>
        <begin position="337"/>
        <end position="352"/>
    </location>
</feature>
<dbReference type="PANTHER" id="PTHR24421">
    <property type="entry name" value="NITRATE/NITRITE SENSOR PROTEIN NARX-RELATED"/>
    <property type="match status" value="1"/>
</dbReference>
<dbReference type="HOGENOM" id="CLU_000445_20_1_11"/>
<keyword evidence="5" id="KW-0547">Nucleotide-binding</keyword>
<dbReference type="InterPro" id="IPR050482">
    <property type="entry name" value="Sensor_HK_TwoCompSys"/>
</dbReference>
<keyword evidence="6 15" id="KW-0418">Kinase</keyword>
<dbReference type="Pfam" id="PF23539">
    <property type="entry name" value="DUF7134"/>
    <property type="match status" value="1"/>
</dbReference>
<dbReference type="PANTHER" id="PTHR24421:SF10">
    <property type="entry name" value="NITRATE_NITRITE SENSOR PROTEIN NARQ"/>
    <property type="match status" value="1"/>
</dbReference>
<evidence type="ECO:0000313" key="15">
    <source>
        <dbReference type="EMBL" id="ADB49699.1"/>
    </source>
</evidence>
<evidence type="ECO:0000259" key="12">
    <source>
        <dbReference type="Pfam" id="PF02518"/>
    </source>
</evidence>
<feature type="transmembrane region" description="Helical" evidence="11">
    <location>
        <begin position="21"/>
        <end position="40"/>
    </location>
</feature>
<evidence type="ECO:0000256" key="11">
    <source>
        <dbReference type="SAM" id="Phobius"/>
    </source>
</evidence>
<dbReference type="GO" id="GO:0046983">
    <property type="term" value="F:protein dimerization activity"/>
    <property type="evidence" value="ECO:0007669"/>
    <property type="project" value="InterPro"/>
</dbReference>
<feature type="coiled-coil region" evidence="9">
    <location>
        <begin position="163"/>
        <end position="190"/>
    </location>
</feature>
<dbReference type="InterPro" id="IPR036890">
    <property type="entry name" value="HATPase_C_sf"/>
</dbReference>
<feature type="domain" description="DUF7134" evidence="14">
    <location>
        <begin position="10"/>
        <end position="166"/>
    </location>
</feature>
<dbReference type="InterPro" id="IPR003594">
    <property type="entry name" value="HATPase_dom"/>
</dbReference>
<gene>
    <name evidence="15" type="ordered locus">Cwoe_1270</name>
</gene>
<dbReference type="GO" id="GO:0005524">
    <property type="term" value="F:ATP binding"/>
    <property type="evidence" value="ECO:0007669"/>
    <property type="project" value="UniProtKB-KW"/>
</dbReference>
<dbReference type="EMBL" id="CP001854">
    <property type="protein sequence ID" value="ADB49699.1"/>
    <property type="molecule type" value="Genomic_DNA"/>
</dbReference>
<organism evidence="15 16">
    <name type="scientific">Conexibacter woesei (strain DSM 14684 / CCUG 47730 / CIP 108061 / JCM 11494 / NBRC 100937 / ID131577)</name>
    <dbReference type="NCBI Taxonomy" id="469383"/>
    <lineage>
        <taxon>Bacteria</taxon>
        <taxon>Bacillati</taxon>
        <taxon>Actinomycetota</taxon>
        <taxon>Thermoleophilia</taxon>
        <taxon>Solirubrobacterales</taxon>
        <taxon>Conexibacteraceae</taxon>
        <taxon>Conexibacter</taxon>
    </lineage>
</organism>
<feature type="transmembrane region" description="Helical" evidence="11">
    <location>
        <begin position="52"/>
        <end position="67"/>
    </location>
</feature>
<dbReference type="Gene3D" id="1.20.5.1930">
    <property type="match status" value="1"/>
</dbReference>
<comment type="catalytic activity">
    <reaction evidence="1">
        <text>ATP + protein L-histidine = ADP + protein N-phospho-L-histidine.</text>
        <dbReference type="EC" id="2.7.13.3"/>
    </reaction>
</comment>
<proteinExistence type="predicted"/>
<dbReference type="Gene3D" id="3.30.565.10">
    <property type="entry name" value="Histidine kinase-like ATPase, C-terminal domain"/>
    <property type="match status" value="1"/>
</dbReference>
<evidence type="ECO:0000259" key="13">
    <source>
        <dbReference type="Pfam" id="PF07730"/>
    </source>
</evidence>
<dbReference type="Pfam" id="PF02518">
    <property type="entry name" value="HATPase_c"/>
    <property type="match status" value="1"/>
</dbReference>
<feature type="domain" description="Histidine kinase/HSP90-like ATPase" evidence="12">
    <location>
        <begin position="305"/>
        <end position="428"/>
    </location>
</feature>
<dbReference type="GO" id="GO:0016020">
    <property type="term" value="C:membrane"/>
    <property type="evidence" value="ECO:0007669"/>
    <property type="project" value="InterPro"/>
</dbReference>
<evidence type="ECO:0000256" key="10">
    <source>
        <dbReference type="SAM" id="MobiDB-lite"/>
    </source>
</evidence>
<dbReference type="KEGG" id="cwo:Cwoe_1270"/>
<keyword evidence="7" id="KW-0067">ATP-binding</keyword>
<reference evidence="16" key="2">
    <citation type="submission" date="2010-01" db="EMBL/GenBank/DDBJ databases">
        <title>The complete genome of Conexibacter woesei DSM 14684.</title>
        <authorList>
            <consortium name="US DOE Joint Genome Institute (JGI-PGF)"/>
            <person name="Lucas S."/>
            <person name="Copeland A."/>
            <person name="Lapidus A."/>
            <person name="Glavina del Rio T."/>
            <person name="Dalin E."/>
            <person name="Tice H."/>
            <person name="Bruce D."/>
            <person name="Goodwin L."/>
            <person name="Pitluck S."/>
            <person name="Kyrpides N."/>
            <person name="Mavromatis K."/>
            <person name="Ivanova N."/>
            <person name="Mikhailova N."/>
            <person name="Chertkov O."/>
            <person name="Brettin T."/>
            <person name="Detter J.C."/>
            <person name="Han C."/>
            <person name="Larimer F."/>
            <person name="Land M."/>
            <person name="Hauser L."/>
            <person name="Markowitz V."/>
            <person name="Cheng J.-F."/>
            <person name="Hugenholtz P."/>
            <person name="Woyke T."/>
            <person name="Wu D."/>
            <person name="Pukall R."/>
            <person name="Steenblock K."/>
            <person name="Schneider S."/>
            <person name="Klenk H.-P."/>
            <person name="Eisen J.A."/>
        </authorList>
    </citation>
    <scope>NUCLEOTIDE SEQUENCE [LARGE SCALE GENOMIC DNA]</scope>
    <source>
        <strain evidence="16">DSM 14684 / CIP 108061 / JCM 11494 / NBRC 100937 / ID131577</strain>
    </source>
</reference>
<keyword evidence="16" id="KW-1185">Reference proteome</keyword>
<feature type="transmembrane region" description="Helical" evidence="11">
    <location>
        <begin position="115"/>
        <end position="134"/>
    </location>
</feature>
<evidence type="ECO:0000256" key="3">
    <source>
        <dbReference type="ARBA" id="ARBA00022553"/>
    </source>
</evidence>
<keyword evidence="11" id="KW-0812">Transmembrane</keyword>
<evidence type="ECO:0000256" key="8">
    <source>
        <dbReference type="ARBA" id="ARBA00023012"/>
    </source>
</evidence>
<feature type="transmembrane region" description="Helical" evidence="11">
    <location>
        <begin position="74"/>
        <end position="103"/>
    </location>
</feature>
<keyword evidence="8" id="KW-0902">Two-component regulatory system</keyword>
<keyword evidence="3" id="KW-0597">Phosphoprotein</keyword>
<dbReference type="SUPFAM" id="SSF55874">
    <property type="entry name" value="ATPase domain of HSP90 chaperone/DNA topoisomerase II/histidine kinase"/>
    <property type="match status" value="1"/>
</dbReference>
<evidence type="ECO:0000256" key="5">
    <source>
        <dbReference type="ARBA" id="ARBA00022741"/>
    </source>
</evidence>
<reference evidence="15 16" key="1">
    <citation type="journal article" date="2010" name="Stand. Genomic Sci.">
        <title>Complete genome sequence of Conexibacter woesei type strain (ID131577).</title>
        <authorList>
            <person name="Pukall R."/>
            <person name="Lapidus A."/>
            <person name="Glavina Del Rio T."/>
            <person name="Copeland A."/>
            <person name="Tice H."/>
            <person name="Cheng J.-F."/>
            <person name="Lucas S."/>
            <person name="Chen F."/>
            <person name="Nolan M."/>
            <person name="Bruce D."/>
            <person name="Goodwin L."/>
            <person name="Pitluck S."/>
            <person name="Mavromatis K."/>
            <person name="Ivanova N."/>
            <person name="Ovchinnikova G."/>
            <person name="Pati A."/>
            <person name="Chen A."/>
            <person name="Palaniappan K."/>
            <person name="Land M."/>
            <person name="Hauser L."/>
            <person name="Chang Y.-J."/>
            <person name="Jeffries C.D."/>
            <person name="Chain P."/>
            <person name="Meincke L."/>
            <person name="Sims D."/>
            <person name="Brettin T."/>
            <person name="Detter J.C."/>
            <person name="Rohde M."/>
            <person name="Goeker M."/>
            <person name="Bristow J."/>
            <person name="Eisen J.A."/>
            <person name="Markowitz V."/>
            <person name="Kyrpides N.C."/>
            <person name="Klenk H.-P."/>
            <person name="Hugenholtz P."/>
        </authorList>
    </citation>
    <scope>NUCLEOTIDE SEQUENCE [LARGE SCALE GENOMIC DNA]</scope>
    <source>
        <strain evidence="16">DSM 14684 / CIP 108061 / JCM 11494 / NBRC 100937 / ID131577</strain>
    </source>
</reference>
<feature type="transmembrane region" description="Helical" evidence="11">
    <location>
        <begin position="146"/>
        <end position="163"/>
    </location>
</feature>
<keyword evidence="4" id="KW-0808">Transferase</keyword>
<evidence type="ECO:0000256" key="1">
    <source>
        <dbReference type="ARBA" id="ARBA00000085"/>
    </source>
</evidence>
<feature type="domain" description="Signal transduction histidine kinase subgroup 3 dimerisation and phosphoacceptor" evidence="13">
    <location>
        <begin position="196"/>
        <end position="260"/>
    </location>
</feature>
<sequence length="433" mass="44407">MPPPLARLRRAAADHPQRTDVVLALLVFAAAVPTTMLSPGDRDISVAPGVDWLRLPLAMLMTLPIAFRRTRPVAVLLVVGAAAVGAGLLGYSTGAAAFAVALALVSAAYYGGRRVAIVSGVCGGAIVLLMLLVFLPEGERIASENVAVNFAVIVLAVITGDVLRGHRDALAELAERNERLEQLRDVEKREAVAQDRMRIAREVHDIVGHALAAITLQARAGQRQITRDPAVARETFVQIEGVASRALGETREAVGVIRSGSERAELRPQPMLDDLPELVRAVSTSDVRVTLRRGDDGDVPPALQTSAYRIVQESLANVVKHARPATATVTVGRERAAGGGDGGESEGGGEGGDVLRVAVRDDGRGAAGGGATGGGATGAGSGAAGGGAAGGGHGLDGMRARAQQLGGTFAAGPADGGGWLVEARLPLRNGSRA</sequence>
<dbReference type="Proteomes" id="UP000008229">
    <property type="component" value="Chromosome"/>
</dbReference>
<evidence type="ECO:0000256" key="7">
    <source>
        <dbReference type="ARBA" id="ARBA00022840"/>
    </source>
</evidence>
<evidence type="ECO:0000256" key="2">
    <source>
        <dbReference type="ARBA" id="ARBA00012438"/>
    </source>
</evidence>
<dbReference type="Pfam" id="PF07730">
    <property type="entry name" value="HisKA_3"/>
    <property type="match status" value="1"/>
</dbReference>
<dbReference type="STRING" id="469383.Cwoe_1270"/>
<dbReference type="EC" id="2.7.13.3" evidence="2"/>
<evidence type="ECO:0000313" key="16">
    <source>
        <dbReference type="Proteomes" id="UP000008229"/>
    </source>
</evidence>
<dbReference type="eggNOG" id="COG4585">
    <property type="taxonomic scope" value="Bacteria"/>
</dbReference>
<name>D3FEM5_CONWI</name>
<dbReference type="InterPro" id="IPR011712">
    <property type="entry name" value="Sig_transdc_His_kin_sub3_dim/P"/>
</dbReference>
<evidence type="ECO:0000259" key="14">
    <source>
        <dbReference type="Pfam" id="PF23539"/>
    </source>
</evidence>
<dbReference type="RefSeq" id="WP_012932750.1">
    <property type="nucleotide sequence ID" value="NC_013739.1"/>
</dbReference>
<keyword evidence="11" id="KW-1133">Transmembrane helix</keyword>
<accession>D3FEM5</accession>